<dbReference type="EMBL" id="LWMN01000013">
    <property type="protein sequence ID" value="OAQ55525.1"/>
    <property type="molecule type" value="Genomic_DNA"/>
</dbReference>
<evidence type="ECO:0000313" key="1">
    <source>
        <dbReference type="EMBL" id="GEK37578.1"/>
    </source>
</evidence>
<evidence type="ECO:0000313" key="4">
    <source>
        <dbReference type="Proteomes" id="UP000321361"/>
    </source>
</evidence>
<reference evidence="2 3" key="1">
    <citation type="submission" date="2016-04" db="EMBL/GenBank/DDBJ databases">
        <title>Draft genome of an Enterococcus thailandicus strain isolated from bovine feces.</title>
        <authorList>
            <person name="Beukers A.G."/>
            <person name="Zaheer R."/>
            <person name="Goji N."/>
            <person name="Cook S.R."/>
            <person name="Amoako K."/>
            <person name="Chaves A.V."/>
            <person name="Ward M.P."/>
            <person name="Mcallister T.A."/>
        </authorList>
    </citation>
    <scope>NUCLEOTIDE SEQUENCE [LARGE SCALE GENOMIC DNA]</scope>
    <source>
        <strain evidence="2 3">F0711D 46</strain>
    </source>
</reference>
<dbReference type="PATRIC" id="fig|417368.6.peg.1306"/>
<dbReference type="Proteomes" id="UP000078516">
    <property type="component" value="Unassembled WGS sequence"/>
</dbReference>
<dbReference type="EMBL" id="BJUG01000010">
    <property type="protein sequence ID" value="GEK37578.1"/>
    <property type="molecule type" value="Genomic_DNA"/>
</dbReference>
<reference evidence="1 4" key="2">
    <citation type="submission" date="2019-07" db="EMBL/GenBank/DDBJ databases">
        <title>Whole genome shotgun sequence of Enterococcus thailandicus NBRC 101867.</title>
        <authorList>
            <person name="Hosoyama A."/>
            <person name="Uohara A."/>
            <person name="Ohji S."/>
            <person name="Ichikawa N."/>
        </authorList>
    </citation>
    <scope>NUCLEOTIDE SEQUENCE [LARGE SCALE GENOMIC DNA]</scope>
    <source>
        <strain evidence="1 4">NBRC 101867</strain>
    </source>
</reference>
<evidence type="ECO:0008006" key="5">
    <source>
        <dbReference type="Google" id="ProtNLM"/>
    </source>
</evidence>
<keyword evidence="3" id="KW-1185">Reference proteome</keyword>
<gene>
    <name evidence="2" type="ORF">A6E74_08530</name>
    <name evidence="1" type="ORF">ETH01_18650</name>
</gene>
<evidence type="ECO:0000313" key="3">
    <source>
        <dbReference type="Proteomes" id="UP000078516"/>
    </source>
</evidence>
<comment type="caution">
    <text evidence="2">The sequence shown here is derived from an EMBL/GenBank/DDBJ whole genome shotgun (WGS) entry which is preliminary data.</text>
</comment>
<dbReference type="RefSeq" id="WP_067484065.1">
    <property type="nucleotide sequence ID" value="NZ_BJUG01000010.1"/>
</dbReference>
<name>A0A179EQK3_ENTTH</name>
<proteinExistence type="predicted"/>
<evidence type="ECO:0000313" key="2">
    <source>
        <dbReference type="EMBL" id="OAQ55525.1"/>
    </source>
</evidence>
<sequence>MLNIEVGKSYICKPIGVTNEVVGYIEHTYTNTAVVLVESYEQCDHFVIDEKQFRVLVKLTDIYAPVEMVS</sequence>
<accession>A0A179EQK3</accession>
<organism evidence="2 3">
    <name type="scientific">Enterococcus thailandicus</name>
    <dbReference type="NCBI Taxonomy" id="417368"/>
    <lineage>
        <taxon>Bacteria</taxon>
        <taxon>Bacillati</taxon>
        <taxon>Bacillota</taxon>
        <taxon>Bacilli</taxon>
        <taxon>Lactobacillales</taxon>
        <taxon>Enterococcaceae</taxon>
        <taxon>Enterococcus</taxon>
    </lineage>
</organism>
<protein>
    <recommendedName>
        <fullName evidence="5">DUF2187 domain-containing protein</fullName>
    </recommendedName>
</protein>
<dbReference type="OrthoDB" id="2190077at2"/>
<dbReference type="Proteomes" id="UP000321361">
    <property type="component" value="Unassembled WGS sequence"/>
</dbReference>
<dbReference type="AlphaFoldDB" id="A0A179EQK3"/>